<dbReference type="RefSeq" id="WP_346248627.1">
    <property type="nucleotide sequence ID" value="NZ_JBDIZK010000015.1"/>
</dbReference>
<keyword evidence="2" id="KW-1185">Reference proteome</keyword>
<reference evidence="1 2" key="1">
    <citation type="submission" date="2024-05" db="EMBL/GenBank/DDBJ databases">
        <title>Sphingomonas sp. HF-S3 16S ribosomal RNA gene Genome sequencing and assembly.</title>
        <authorList>
            <person name="Lee H."/>
        </authorList>
    </citation>
    <scope>NUCLEOTIDE SEQUENCE [LARGE SCALE GENOMIC DNA]</scope>
    <source>
        <strain evidence="1 2">HF-S3</strain>
    </source>
</reference>
<organism evidence="1 2">
    <name type="scientific">Sphingomonas rustica</name>
    <dbReference type="NCBI Taxonomy" id="3103142"/>
    <lineage>
        <taxon>Bacteria</taxon>
        <taxon>Pseudomonadati</taxon>
        <taxon>Pseudomonadota</taxon>
        <taxon>Alphaproteobacteria</taxon>
        <taxon>Sphingomonadales</taxon>
        <taxon>Sphingomonadaceae</taxon>
        <taxon>Sphingomonas</taxon>
    </lineage>
</organism>
<proteinExistence type="predicted"/>
<dbReference type="EMBL" id="JBDIZK010000015">
    <property type="protein sequence ID" value="MEN3749581.1"/>
    <property type="molecule type" value="Genomic_DNA"/>
</dbReference>
<dbReference type="Proteomes" id="UP001427805">
    <property type="component" value="Unassembled WGS sequence"/>
</dbReference>
<comment type="caution">
    <text evidence="1">The sequence shown here is derived from an EMBL/GenBank/DDBJ whole genome shotgun (WGS) entry which is preliminary data.</text>
</comment>
<accession>A0ABV0BFG8</accession>
<evidence type="ECO:0000313" key="1">
    <source>
        <dbReference type="EMBL" id="MEN3749581.1"/>
    </source>
</evidence>
<protein>
    <submittedName>
        <fullName evidence="1">Uncharacterized protein</fullName>
    </submittedName>
</protein>
<sequence>MAVRPPSVGLGGDGDEIDAIEDVERTLGIRLDISDAGNWHTAGDVFRSVVASMPASEHADPDLWARFATALCATTGVDPRRIEPASPLLSQTHLTLWPFTRRLR</sequence>
<name>A0ABV0BFG8_9SPHN</name>
<evidence type="ECO:0000313" key="2">
    <source>
        <dbReference type="Proteomes" id="UP001427805"/>
    </source>
</evidence>
<gene>
    <name evidence="1" type="ORF">TPR58_20580</name>
</gene>